<evidence type="ECO:0000313" key="4">
    <source>
        <dbReference type="EMBL" id="PCF95267.1"/>
    </source>
</evidence>
<evidence type="ECO:0000256" key="1">
    <source>
        <dbReference type="ARBA" id="ARBA00009353"/>
    </source>
</evidence>
<dbReference type="NCBIfam" id="TIGR01777">
    <property type="entry name" value="yfcH"/>
    <property type="match status" value="1"/>
</dbReference>
<evidence type="ECO:0000313" key="5">
    <source>
        <dbReference type="Proteomes" id="UP000218677"/>
    </source>
</evidence>
<comment type="similarity">
    <text evidence="1">Belongs to the NAD(P)-dependent epimerase/dehydratase family. SDR39U1 subfamily.</text>
</comment>
<dbReference type="Pfam" id="PF08338">
    <property type="entry name" value="DUF1731"/>
    <property type="match status" value="1"/>
</dbReference>
<sequence>MAMNQSKVVITGATGLIGRRLVEKLAERGTAVTVLSRHPRTAYALFPPAQFPDVTVVSYAPYEPDTIAPALFGASAVVHLAGEPIAARWTPTVRSAIRKSRDMGTHALVTAISGMSDRPAALISASACRYYGVSTSTRFGEGSPPGPPGDFLTDTTHLWEAQAQRATEHNVRVVILRFGITLAVTENGRAMLKRLNPFLGGRIGSGQQWVSWIHREDTIAILLRALDTPEMQGAYNATSPNPVRMSQVTDAFAHASRSFLHVPVPTRVIRQILGDGATVILDGQQVHPDRLLAEGFNFRFSQIEPAVYDILS</sequence>
<dbReference type="InterPro" id="IPR001509">
    <property type="entry name" value="Epimerase_deHydtase"/>
</dbReference>
<dbReference type="InterPro" id="IPR036291">
    <property type="entry name" value="NAD(P)-bd_dom_sf"/>
</dbReference>
<reference evidence="5" key="1">
    <citation type="submission" date="2017-09" db="EMBL/GenBank/DDBJ databases">
        <authorList>
            <person name="Cho G.-S."/>
            <person name="Oguntoyinbo F.A."/>
            <person name="Cnockaert M."/>
            <person name="Kabisch J."/>
            <person name="Neve H."/>
            <person name="Bockelmann W."/>
            <person name="Wenning M."/>
            <person name="Franz C.M."/>
            <person name="Vandamme P."/>
        </authorList>
    </citation>
    <scope>NUCLEOTIDE SEQUENCE [LARGE SCALE GENOMIC DNA]</scope>
    <source>
        <strain evidence="5">MBT G8648</strain>
    </source>
</reference>
<dbReference type="InterPro" id="IPR010099">
    <property type="entry name" value="SDR39U1"/>
</dbReference>
<dbReference type="Proteomes" id="UP000218677">
    <property type="component" value="Unassembled WGS sequence"/>
</dbReference>
<keyword evidence="5" id="KW-1185">Reference proteome</keyword>
<protein>
    <submittedName>
        <fullName evidence="4">TIGR01777 family protein</fullName>
    </submittedName>
</protein>
<proteinExistence type="inferred from homology"/>
<dbReference type="PANTHER" id="PTHR11092">
    <property type="entry name" value="SUGAR NUCLEOTIDE EPIMERASE RELATED"/>
    <property type="match status" value="1"/>
</dbReference>
<dbReference type="EMBL" id="NWUX01000011">
    <property type="protein sequence ID" value="PCF95267.1"/>
    <property type="molecule type" value="Genomic_DNA"/>
</dbReference>
<dbReference type="PANTHER" id="PTHR11092:SF0">
    <property type="entry name" value="EPIMERASE FAMILY PROTEIN SDR39U1"/>
    <property type="match status" value="1"/>
</dbReference>
<evidence type="ECO:0000259" key="3">
    <source>
        <dbReference type="Pfam" id="PF08338"/>
    </source>
</evidence>
<dbReference type="AlphaFoldDB" id="A0A2A4HLE0"/>
<feature type="domain" description="DUF1731" evidence="3">
    <location>
        <begin position="264"/>
        <end position="309"/>
    </location>
</feature>
<dbReference type="OrthoDB" id="9801773at2"/>
<name>A0A2A4HLE0_9GAMM</name>
<gene>
    <name evidence="4" type="ORF">CPA45_13285</name>
</gene>
<feature type="domain" description="NAD-dependent epimerase/dehydratase" evidence="2">
    <location>
        <begin position="8"/>
        <end position="236"/>
    </location>
</feature>
<comment type="caution">
    <text evidence="4">The sequence shown here is derived from an EMBL/GenBank/DDBJ whole genome shotgun (WGS) entry which is preliminary data.</text>
</comment>
<accession>A0A2A4HLE0</accession>
<dbReference type="SUPFAM" id="SSF51735">
    <property type="entry name" value="NAD(P)-binding Rossmann-fold domains"/>
    <property type="match status" value="1"/>
</dbReference>
<organism evidence="4 5">
    <name type="scientific">Vreelandella nigrificans</name>
    <dbReference type="NCBI Taxonomy" id="2042704"/>
    <lineage>
        <taxon>Bacteria</taxon>
        <taxon>Pseudomonadati</taxon>
        <taxon>Pseudomonadota</taxon>
        <taxon>Gammaproteobacteria</taxon>
        <taxon>Oceanospirillales</taxon>
        <taxon>Halomonadaceae</taxon>
        <taxon>Vreelandella</taxon>
    </lineage>
</organism>
<dbReference type="Pfam" id="PF01370">
    <property type="entry name" value="Epimerase"/>
    <property type="match status" value="1"/>
</dbReference>
<evidence type="ECO:0000259" key="2">
    <source>
        <dbReference type="Pfam" id="PF01370"/>
    </source>
</evidence>
<dbReference type="InterPro" id="IPR013549">
    <property type="entry name" value="DUF1731"/>
</dbReference>
<dbReference type="Gene3D" id="3.40.50.720">
    <property type="entry name" value="NAD(P)-binding Rossmann-like Domain"/>
    <property type="match status" value="1"/>
</dbReference>